<accession>A0A7C1FSY2</accession>
<keyword evidence="3 6" id="KW-0326">Glycosidase</keyword>
<dbReference type="PANTHER" id="PTHR42812:SF5">
    <property type="entry name" value="ENDO-ARABINASE"/>
    <property type="match status" value="1"/>
</dbReference>
<feature type="chain" id="PRO_5027594466" evidence="7">
    <location>
        <begin position="31"/>
        <end position="350"/>
    </location>
</feature>
<feature type="active site" description="Proton donor" evidence="4">
    <location>
        <position position="238"/>
    </location>
</feature>
<dbReference type="InterPro" id="IPR023296">
    <property type="entry name" value="Glyco_hydro_beta-prop_sf"/>
</dbReference>
<evidence type="ECO:0000256" key="2">
    <source>
        <dbReference type="ARBA" id="ARBA00022801"/>
    </source>
</evidence>
<dbReference type="GO" id="GO:0004553">
    <property type="term" value="F:hydrolase activity, hydrolyzing O-glycosyl compounds"/>
    <property type="evidence" value="ECO:0007669"/>
    <property type="project" value="InterPro"/>
</dbReference>
<dbReference type="InterPro" id="IPR006710">
    <property type="entry name" value="Glyco_hydro_43"/>
</dbReference>
<dbReference type="Pfam" id="PF04616">
    <property type="entry name" value="Glyco_hydro_43"/>
    <property type="match status" value="1"/>
</dbReference>
<keyword evidence="2 6" id="KW-0378">Hydrolase</keyword>
<dbReference type="SUPFAM" id="SSF75005">
    <property type="entry name" value="Arabinanase/levansucrase/invertase"/>
    <property type="match status" value="1"/>
</dbReference>
<dbReference type="InterPro" id="IPR051795">
    <property type="entry name" value="Glycosyl_Hydrlase_43"/>
</dbReference>
<feature type="active site" description="Proton acceptor" evidence="4">
    <location>
        <position position="62"/>
    </location>
</feature>
<feature type="site" description="Important for catalytic activity, responsible for pKa modulation of the active site Glu and correct orientation of both the proton donor and substrate" evidence="5">
    <location>
        <position position="178"/>
    </location>
</feature>
<keyword evidence="7" id="KW-0732">Signal</keyword>
<dbReference type="Gene3D" id="2.115.10.20">
    <property type="entry name" value="Glycosyl hydrolase domain, family 43"/>
    <property type="match status" value="1"/>
</dbReference>
<protein>
    <submittedName>
        <fullName evidence="8">Glycoside hydrolase</fullName>
    </submittedName>
</protein>
<evidence type="ECO:0000256" key="4">
    <source>
        <dbReference type="PIRSR" id="PIRSR606710-1"/>
    </source>
</evidence>
<proteinExistence type="inferred from homology"/>
<sequence>MQNNWNTRLSWRRVDGRWICLFAFSIVVSACSPIQAPATAPTTIVAPRMEYQNPVYRLDFPDPFVLYVEGQYYAYATNARGIHIQVLKSTELIHWQEAGERGEALPKLPVWAEDSKSFTWAPGVLAGKHHFVLYYTTRLAAAERQCISYAISRSPEGPFVDSSQSPFICQLEEGGSIDPEPFVDQDGTVYLLWKNDGNCCGLPVYIYIQQLSEDGFRLIGDPVRLITQDQEWEKPLIENPSMIAHEGKYYLIYSGNWWESRNYAVGYAICETPLGPCVKPQNEPVLKSVGRHVGPGGASFFRDANHRLWIAYHAWREPYVGYPAGMRRLYLAQVDFDATKPIFRRPEAGF</sequence>
<dbReference type="AlphaFoldDB" id="A0A7C1FSY2"/>
<reference evidence="8" key="1">
    <citation type="journal article" date="2020" name="mSystems">
        <title>Genome- and Community-Level Interaction Insights into Carbon Utilization and Element Cycling Functions of Hydrothermarchaeota in Hydrothermal Sediment.</title>
        <authorList>
            <person name="Zhou Z."/>
            <person name="Liu Y."/>
            <person name="Xu W."/>
            <person name="Pan J."/>
            <person name="Luo Z.H."/>
            <person name="Li M."/>
        </authorList>
    </citation>
    <scope>NUCLEOTIDE SEQUENCE [LARGE SCALE GENOMIC DNA]</scope>
    <source>
        <strain evidence="8">SpSt-289</strain>
    </source>
</reference>
<comment type="caution">
    <text evidence="8">The sequence shown here is derived from an EMBL/GenBank/DDBJ whole genome shotgun (WGS) entry which is preliminary data.</text>
</comment>
<gene>
    <name evidence="8" type="ORF">ENQ20_13685</name>
</gene>
<evidence type="ECO:0000256" key="6">
    <source>
        <dbReference type="RuleBase" id="RU361187"/>
    </source>
</evidence>
<evidence type="ECO:0000256" key="7">
    <source>
        <dbReference type="SAM" id="SignalP"/>
    </source>
</evidence>
<dbReference type="EMBL" id="DSMG01000139">
    <property type="protein sequence ID" value="HDX32520.1"/>
    <property type="molecule type" value="Genomic_DNA"/>
</dbReference>
<dbReference type="CDD" id="cd08999">
    <property type="entry name" value="GH43_ABN-like"/>
    <property type="match status" value="1"/>
</dbReference>
<name>A0A7C1FSY2_9CHLR</name>
<organism evidence="8">
    <name type="scientific">Caldilinea aerophila</name>
    <dbReference type="NCBI Taxonomy" id="133453"/>
    <lineage>
        <taxon>Bacteria</taxon>
        <taxon>Bacillati</taxon>
        <taxon>Chloroflexota</taxon>
        <taxon>Caldilineae</taxon>
        <taxon>Caldilineales</taxon>
        <taxon>Caldilineaceae</taxon>
        <taxon>Caldilinea</taxon>
    </lineage>
</organism>
<evidence type="ECO:0000256" key="1">
    <source>
        <dbReference type="ARBA" id="ARBA00009865"/>
    </source>
</evidence>
<dbReference type="PANTHER" id="PTHR42812">
    <property type="entry name" value="BETA-XYLOSIDASE"/>
    <property type="match status" value="1"/>
</dbReference>
<comment type="similarity">
    <text evidence="1 6">Belongs to the glycosyl hydrolase 43 family.</text>
</comment>
<evidence type="ECO:0000313" key="8">
    <source>
        <dbReference type="EMBL" id="HDX32520.1"/>
    </source>
</evidence>
<dbReference type="GO" id="GO:0005975">
    <property type="term" value="P:carbohydrate metabolic process"/>
    <property type="evidence" value="ECO:0007669"/>
    <property type="project" value="InterPro"/>
</dbReference>
<evidence type="ECO:0000256" key="5">
    <source>
        <dbReference type="PIRSR" id="PIRSR606710-2"/>
    </source>
</evidence>
<evidence type="ECO:0000256" key="3">
    <source>
        <dbReference type="ARBA" id="ARBA00023295"/>
    </source>
</evidence>
<feature type="signal peptide" evidence="7">
    <location>
        <begin position="1"/>
        <end position="30"/>
    </location>
</feature>